<dbReference type="Gene3D" id="1.20.1300.10">
    <property type="entry name" value="Fumarate reductase/succinate dehydrogenase, transmembrane subunit"/>
    <property type="match status" value="1"/>
</dbReference>
<reference evidence="14" key="1">
    <citation type="submission" date="2022-11" db="UniProtKB">
        <authorList>
            <consortium name="WormBaseParasite"/>
        </authorList>
    </citation>
    <scope>IDENTIFICATION</scope>
</reference>
<keyword evidence="6 12" id="KW-0809">Transit peptide</keyword>
<feature type="binding site" description="axial binding residue" evidence="11">
    <location>
        <position position="83"/>
    </location>
    <ligand>
        <name>heme b</name>
        <dbReference type="ChEBI" id="CHEBI:60344"/>
        <note>ligand shared with SDHC</note>
    </ligand>
    <ligandPart>
        <name>Fe</name>
        <dbReference type="ChEBI" id="CHEBI:18248"/>
    </ligandPart>
</feature>
<dbReference type="PANTHER" id="PTHR13337">
    <property type="entry name" value="SUCCINATE DEHYDROGENASE"/>
    <property type="match status" value="1"/>
</dbReference>
<evidence type="ECO:0000256" key="3">
    <source>
        <dbReference type="ARBA" id="ARBA00022448"/>
    </source>
</evidence>
<feature type="transmembrane region" description="Helical" evidence="12">
    <location>
        <begin position="52"/>
        <end position="68"/>
    </location>
</feature>
<dbReference type="InterPro" id="IPR034804">
    <property type="entry name" value="SQR/QFR_C/D"/>
</dbReference>
<dbReference type="AlphaFoldDB" id="A0A914CE34"/>
<keyword evidence="4 12" id="KW-0812">Transmembrane</keyword>
<evidence type="ECO:0000313" key="13">
    <source>
        <dbReference type="Proteomes" id="UP000887540"/>
    </source>
</evidence>
<feature type="binding site" evidence="10">
    <location>
        <position position="95"/>
    </location>
    <ligand>
        <name>a ubiquinone</name>
        <dbReference type="ChEBI" id="CHEBI:16389"/>
        <note>ligand shared with IP/SDHB</note>
    </ligand>
</feature>
<dbReference type="CDD" id="cd03496">
    <property type="entry name" value="SQR_TypeC_CybS"/>
    <property type="match status" value="1"/>
</dbReference>
<evidence type="ECO:0000256" key="7">
    <source>
        <dbReference type="ARBA" id="ARBA00022989"/>
    </source>
</evidence>
<keyword evidence="3 12" id="KW-0813">Transport</keyword>
<evidence type="ECO:0000313" key="14">
    <source>
        <dbReference type="WBParaSite" id="ACRNAN_Path_861.g3320.t1"/>
    </source>
</evidence>
<dbReference type="GO" id="GO:0020037">
    <property type="term" value="F:heme binding"/>
    <property type="evidence" value="ECO:0007669"/>
    <property type="project" value="TreeGrafter"/>
</dbReference>
<dbReference type="Pfam" id="PF05328">
    <property type="entry name" value="CybS"/>
    <property type="match status" value="1"/>
</dbReference>
<evidence type="ECO:0000256" key="12">
    <source>
        <dbReference type="RuleBase" id="RU364031"/>
    </source>
</evidence>
<dbReference type="GO" id="GO:0005743">
    <property type="term" value="C:mitochondrial inner membrane"/>
    <property type="evidence" value="ECO:0007669"/>
    <property type="project" value="UniProtKB-SubCell"/>
</dbReference>
<organism evidence="13 14">
    <name type="scientific">Acrobeloides nanus</name>
    <dbReference type="NCBI Taxonomy" id="290746"/>
    <lineage>
        <taxon>Eukaryota</taxon>
        <taxon>Metazoa</taxon>
        <taxon>Ecdysozoa</taxon>
        <taxon>Nematoda</taxon>
        <taxon>Chromadorea</taxon>
        <taxon>Rhabditida</taxon>
        <taxon>Tylenchina</taxon>
        <taxon>Cephalobomorpha</taxon>
        <taxon>Cephaloboidea</taxon>
        <taxon>Cephalobidae</taxon>
        <taxon>Acrobeloides</taxon>
    </lineage>
</organism>
<evidence type="ECO:0000256" key="8">
    <source>
        <dbReference type="ARBA" id="ARBA00023128"/>
    </source>
</evidence>
<proteinExistence type="inferred from homology"/>
<evidence type="ECO:0000256" key="2">
    <source>
        <dbReference type="ARBA" id="ARBA00007294"/>
    </source>
</evidence>
<keyword evidence="12" id="KW-0816">Tricarboxylic acid cycle</keyword>
<keyword evidence="7 12" id="KW-1133">Transmembrane helix</keyword>
<dbReference type="GO" id="GO:0006121">
    <property type="term" value="P:mitochondrial electron transport, succinate to ubiquinone"/>
    <property type="evidence" value="ECO:0007669"/>
    <property type="project" value="TreeGrafter"/>
</dbReference>
<protein>
    <recommendedName>
        <fullName evidence="12">Succinate dehydrogenase [ubiquinone] cytochrome b small subunit</fullName>
    </recommendedName>
</protein>
<sequence>MSVLSQVCRHTLRSRLLLAKTFAASSVVPRTREVTTTTVAHDHASHFKIERYWAAGMLPIFPAAYFIHGPYMDAALTIALTLHIHWGLFAVMQDYARPILIGESAAKAACASVYVISILLLAGLLHFNYNDVGLTRAFELVFSL</sequence>
<evidence type="ECO:0000256" key="10">
    <source>
        <dbReference type="PIRSR" id="PIRSR607992-1"/>
    </source>
</evidence>
<evidence type="ECO:0000256" key="9">
    <source>
        <dbReference type="ARBA" id="ARBA00023136"/>
    </source>
</evidence>
<dbReference type="InterPro" id="IPR007992">
    <property type="entry name" value="CybS"/>
</dbReference>
<comment type="subcellular location">
    <subcellularLocation>
        <location evidence="1 12">Mitochondrion inner membrane</location>
        <topology evidence="1 12">Multi-pass membrane protein</topology>
    </subcellularLocation>
</comment>
<accession>A0A914CE34</accession>
<dbReference type="PANTHER" id="PTHR13337:SF2">
    <property type="entry name" value="SUCCINATE DEHYDROGENASE [UBIQUINONE] CYTOCHROME B SMALL SUBUNIT, MITOCHONDRIAL"/>
    <property type="match status" value="1"/>
</dbReference>
<evidence type="ECO:0000256" key="6">
    <source>
        <dbReference type="ARBA" id="ARBA00022946"/>
    </source>
</evidence>
<dbReference type="GO" id="GO:0046872">
    <property type="term" value="F:metal ion binding"/>
    <property type="evidence" value="ECO:0007669"/>
    <property type="project" value="UniProtKB-KW"/>
</dbReference>
<keyword evidence="13" id="KW-1185">Reference proteome</keyword>
<dbReference type="GO" id="GO:0006099">
    <property type="term" value="P:tricarboxylic acid cycle"/>
    <property type="evidence" value="ECO:0007669"/>
    <property type="project" value="UniProtKB-KW"/>
</dbReference>
<evidence type="ECO:0000256" key="4">
    <source>
        <dbReference type="ARBA" id="ARBA00022692"/>
    </source>
</evidence>
<dbReference type="Proteomes" id="UP000887540">
    <property type="component" value="Unplaced"/>
</dbReference>
<dbReference type="GO" id="GO:0048039">
    <property type="term" value="F:ubiquinone binding"/>
    <property type="evidence" value="ECO:0007669"/>
    <property type="project" value="TreeGrafter"/>
</dbReference>
<feature type="transmembrane region" description="Helical" evidence="12">
    <location>
        <begin position="104"/>
        <end position="127"/>
    </location>
</feature>
<evidence type="ECO:0000256" key="5">
    <source>
        <dbReference type="ARBA" id="ARBA00022792"/>
    </source>
</evidence>
<keyword evidence="11 12" id="KW-0479">Metal-binding</keyword>
<comment type="similarity">
    <text evidence="2 12">Belongs to the CybS family.</text>
</comment>
<evidence type="ECO:0000256" key="11">
    <source>
        <dbReference type="PIRSR" id="PIRSR607992-2"/>
    </source>
</evidence>
<keyword evidence="5 12" id="KW-0999">Mitochondrion inner membrane</keyword>
<keyword evidence="8 12" id="KW-0496">Mitochondrion</keyword>
<dbReference type="WBParaSite" id="ACRNAN_Path_861.g3320.t1">
    <property type="protein sequence ID" value="ACRNAN_Path_861.g3320.t1"/>
    <property type="gene ID" value="ACRNAN_Path_861.g3320"/>
</dbReference>
<comment type="function">
    <text evidence="12">Membrane-anchoring subunit of succinate dehydrogenase (SDH) that is involved in complex II of the mitochondrial electron transport chain and is responsible for transferring electrons from succinate to ubiquinone (coenzyme Q).</text>
</comment>
<name>A0A914CE34_9BILA</name>
<keyword evidence="12" id="KW-0249">Electron transport</keyword>
<evidence type="ECO:0000256" key="1">
    <source>
        <dbReference type="ARBA" id="ARBA00004448"/>
    </source>
</evidence>
<keyword evidence="9 12" id="KW-0472">Membrane</keyword>
<keyword evidence="11" id="KW-0408">Iron</keyword>
<keyword evidence="12" id="KW-0349">Heme</keyword>
<feature type="transmembrane region" description="Helical" evidence="12">
    <location>
        <begin position="74"/>
        <end position="92"/>
    </location>
</feature>